<dbReference type="EMBL" id="JACCAA010000001">
    <property type="protein sequence ID" value="NYG60601.1"/>
    <property type="molecule type" value="Genomic_DNA"/>
</dbReference>
<sequence length="111" mass="11919">MSDLQCPARMWVVPAAATDLDRFEGLRSAKVSLVYSDARSLARAVEVADDLGVPVEIRLDLPRLGVADPVPEVLDDLADLHRGEAVALVLDVATALVLDRDTAGWSVRALD</sequence>
<organism evidence="1 2">
    <name type="scientific">Nocardioides daedukensis</name>
    <dbReference type="NCBI Taxonomy" id="634462"/>
    <lineage>
        <taxon>Bacteria</taxon>
        <taxon>Bacillati</taxon>
        <taxon>Actinomycetota</taxon>
        <taxon>Actinomycetes</taxon>
        <taxon>Propionibacteriales</taxon>
        <taxon>Nocardioidaceae</taxon>
        <taxon>Nocardioides</taxon>
    </lineage>
</organism>
<dbReference type="Proteomes" id="UP000540656">
    <property type="component" value="Unassembled WGS sequence"/>
</dbReference>
<gene>
    <name evidence="1" type="ORF">BJ980_003524</name>
</gene>
<dbReference type="AlphaFoldDB" id="A0A7Y9S3E4"/>
<keyword evidence="2" id="KW-1185">Reference proteome</keyword>
<name>A0A7Y9S3E4_9ACTN</name>
<evidence type="ECO:0000313" key="1">
    <source>
        <dbReference type="EMBL" id="NYG60601.1"/>
    </source>
</evidence>
<accession>A0A7Y9S3E4</accession>
<proteinExistence type="predicted"/>
<reference evidence="1 2" key="1">
    <citation type="submission" date="2020-07" db="EMBL/GenBank/DDBJ databases">
        <title>Sequencing the genomes of 1000 actinobacteria strains.</title>
        <authorList>
            <person name="Klenk H.-P."/>
        </authorList>
    </citation>
    <scope>NUCLEOTIDE SEQUENCE [LARGE SCALE GENOMIC DNA]</scope>
    <source>
        <strain evidence="1 2">DSM 23819</strain>
    </source>
</reference>
<dbReference type="RefSeq" id="WP_179503513.1">
    <property type="nucleotide sequence ID" value="NZ_JACCAA010000001.1"/>
</dbReference>
<comment type="caution">
    <text evidence="1">The sequence shown here is derived from an EMBL/GenBank/DDBJ whole genome shotgun (WGS) entry which is preliminary data.</text>
</comment>
<protein>
    <submittedName>
        <fullName evidence="1">Uncharacterized protein</fullName>
    </submittedName>
</protein>
<evidence type="ECO:0000313" key="2">
    <source>
        <dbReference type="Proteomes" id="UP000540656"/>
    </source>
</evidence>